<protein>
    <submittedName>
        <fullName evidence="1">Uncharacterized protein</fullName>
    </submittedName>
</protein>
<dbReference type="eggNOG" id="COG0665">
    <property type="taxonomic scope" value="Bacteria"/>
</dbReference>
<keyword evidence="2" id="KW-1185">Reference proteome</keyword>
<dbReference type="SUPFAM" id="SSF51905">
    <property type="entry name" value="FAD/NAD(P)-binding domain"/>
    <property type="match status" value="1"/>
</dbReference>
<accession>U3AMB5</accession>
<proteinExistence type="predicted"/>
<dbReference type="Gene3D" id="3.50.50.60">
    <property type="entry name" value="FAD/NAD(P)-binding domain"/>
    <property type="match status" value="1"/>
</dbReference>
<name>U3AMB5_9VIBR</name>
<dbReference type="InterPro" id="IPR036188">
    <property type="entry name" value="FAD/NAD-bd_sf"/>
</dbReference>
<evidence type="ECO:0000313" key="2">
    <source>
        <dbReference type="Proteomes" id="UP000016567"/>
    </source>
</evidence>
<dbReference type="STRING" id="1219077.VAZ01S_017_00050"/>
<evidence type="ECO:0000313" key="1">
    <source>
        <dbReference type="EMBL" id="GAD74910.1"/>
    </source>
</evidence>
<organism evidence="1 2">
    <name type="scientific">Vibrio azureus NBRC 104587</name>
    <dbReference type="NCBI Taxonomy" id="1219077"/>
    <lineage>
        <taxon>Bacteria</taxon>
        <taxon>Pseudomonadati</taxon>
        <taxon>Pseudomonadota</taxon>
        <taxon>Gammaproteobacteria</taxon>
        <taxon>Vibrionales</taxon>
        <taxon>Vibrionaceae</taxon>
        <taxon>Vibrio</taxon>
    </lineage>
</organism>
<dbReference type="EMBL" id="BATL01000017">
    <property type="protein sequence ID" value="GAD74910.1"/>
    <property type="molecule type" value="Genomic_DNA"/>
</dbReference>
<comment type="caution">
    <text evidence="1">The sequence shown here is derived from an EMBL/GenBank/DDBJ whole genome shotgun (WGS) entry which is preliminary data.</text>
</comment>
<reference evidence="1 2" key="1">
    <citation type="submission" date="2013-09" db="EMBL/GenBank/DDBJ databases">
        <title>Whole genome shotgun sequence of Vibrio azureus NBRC 104587.</title>
        <authorList>
            <person name="Isaki S."/>
            <person name="Hosoyama A."/>
            <person name="Numata M."/>
            <person name="Hashimoto M."/>
            <person name="Hosoyama Y."/>
            <person name="Tsuchikane K."/>
            <person name="Noguchi M."/>
            <person name="Hirakata S."/>
            <person name="Ichikawa N."/>
            <person name="Ohji S."/>
            <person name="Yamazoe A."/>
            <person name="Fujita N."/>
        </authorList>
    </citation>
    <scope>NUCLEOTIDE SEQUENCE [LARGE SCALE GENOMIC DNA]</scope>
    <source>
        <strain evidence="1 2">NBRC 104587</strain>
    </source>
</reference>
<sequence>MSDNKMKPKTSDKKQKHIAVIGGGVAGATAAIHFAELGFHVSVLEQGPSLVNGPPICHLHAGGNLYREISEQQCLDLLSQSIETIRLYPHSLNIRPTIIAVPETDGGDPNTLIPRLKIIKTAYQKLVLSDERNQVLGDPEAYFKLYTKQELQALAEKTQPKEPKTIDEWCIPFAQNANLEVLKYPVVAVQEYGWSVFRLAAIANLTLSETNNADVYLNAKLTSAQWNGTQWQLTYQQNALDQHLACDYLVNACGFETGTVDDSIGLKRKRLVEFKAAYVTHWQACHQLWPEVIFHGPRGTDKGMAQLTPYGNGYFQLHGMTKGITLFKGGLVESSDQSAQPKLPNQYLAKIRHGWQQDVLTQRTDNAIQHMAQFIPDYQSAKLGGKALFGAQQIPGQDPILRAADVTFEENNYARIEVVKASSTLLAAQKIAQHWFNLAKSEDVEQQHPITVHWHPQQIEQYAIQLCHDRGYPVELAQYYGVSQNMV</sequence>
<dbReference type="AlphaFoldDB" id="U3AMB5"/>
<gene>
    <name evidence="1" type="ORF">VAZ01S_017_00050</name>
</gene>
<dbReference type="Proteomes" id="UP000016567">
    <property type="component" value="Unassembled WGS sequence"/>
</dbReference>